<dbReference type="GO" id="GO:0006357">
    <property type="term" value="P:regulation of transcription by RNA polymerase II"/>
    <property type="evidence" value="ECO:0007669"/>
    <property type="project" value="TreeGrafter"/>
</dbReference>
<dbReference type="InterPro" id="IPR003347">
    <property type="entry name" value="JmjC_dom"/>
</dbReference>
<proteinExistence type="inferred from homology"/>
<accession>A0AAN9ELI6</accession>
<reference evidence="11 12" key="1">
    <citation type="submission" date="2024-01" db="EMBL/GenBank/DDBJ databases">
        <title>The genomes of 5 underutilized Papilionoideae crops provide insights into root nodulation and disease resistanc.</title>
        <authorList>
            <person name="Yuan L."/>
        </authorList>
    </citation>
    <scope>NUCLEOTIDE SEQUENCE [LARGE SCALE GENOMIC DNA]</scope>
    <source>
        <strain evidence="11">ZHUSHIDOU_FW_LH</strain>
        <tissue evidence="11">Leaf</tissue>
    </source>
</reference>
<dbReference type="GO" id="GO:0000785">
    <property type="term" value="C:chromatin"/>
    <property type="evidence" value="ECO:0007669"/>
    <property type="project" value="TreeGrafter"/>
</dbReference>
<dbReference type="EMBL" id="JAYWIO010000005">
    <property type="protein sequence ID" value="KAK7258496.1"/>
    <property type="molecule type" value="Genomic_DNA"/>
</dbReference>
<evidence type="ECO:0000259" key="10">
    <source>
        <dbReference type="PROSITE" id="PS51667"/>
    </source>
</evidence>
<dbReference type="FunFam" id="2.60.120.650:FF:000033">
    <property type="entry name" value="Transcription factor jumonji (JmjC) domain-containing protein"/>
    <property type="match status" value="1"/>
</dbReference>
<feature type="region of interest" description="Disordered" evidence="7">
    <location>
        <begin position="339"/>
        <end position="358"/>
    </location>
</feature>
<feature type="region of interest" description="Disordered" evidence="7">
    <location>
        <begin position="698"/>
        <end position="724"/>
    </location>
</feature>
<dbReference type="GO" id="GO:0032454">
    <property type="term" value="F:histone H3K9 demethylase activity"/>
    <property type="evidence" value="ECO:0007669"/>
    <property type="project" value="InterPro"/>
</dbReference>
<dbReference type="Gene3D" id="2.60.120.650">
    <property type="entry name" value="Cupin"/>
    <property type="match status" value="2"/>
</dbReference>
<comment type="similarity">
    <text evidence="2">Belongs to the JARID1 histone demethylase family.</text>
</comment>
<dbReference type="GO" id="GO:0008270">
    <property type="term" value="F:zinc ion binding"/>
    <property type="evidence" value="ECO:0007669"/>
    <property type="project" value="UniProtKB-KW"/>
</dbReference>
<keyword evidence="3" id="KW-0479">Metal-binding</keyword>
<feature type="domain" description="WRC" evidence="10">
    <location>
        <begin position="3"/>
        <end position="51"/>
    </location>
</feature>
<dbReference type="FunFam" id="2.60.120.650:FF:000034">
    <property type="entry name" value="Transcription factor jumonji (JmjC) domain-containing protein"/>
    <property type="match status" value="1"/>
</dbReference>
<feature type="compositionally biased region" description="Low complexity" evidence="7">
    <location>
        <begin position="49"/>
        <end position="60"/>
    </location>
</feature>
<dbReference type="PANTHER" id="PTHR12549">
    <property type="entry name" value="JMJC DOMAIN-CONTAINING HISTONE DEMETHYLATION PROTEIN"/>
    <property type="match status" value="1"/>
</dbReference>
<dbReference type="PROSITE" id="PS51667">
    <property type="entry name" value="WRC"/>
    <property type="match status" value="1"/>
</dbReference>
<dbReference type="SMART" id="SM00558">
    <property type="entry name" value="JmjC"/>
    <property type="match status" value="1"/>
</dbReference>
<dbReference type="AlphaFoldDB" id="A0AAN9ELI6"/>
<evidence type="ECO:0000256" key="6">
    <source>
        <dbReference type="PROSITE-ProRule" id="PRU01002"/>
    </source>
</evidence>
<keyword evidence="5" id="KW-0863">Zinc-finger</keyword>
<feature type="compositionally biased region" description="Basic and acidic residues" evidence="7">
    <location>
        <begin position="703"/>
        <end position="720"/>
    </location>
</feature>
<keyword evidence="12" id="KW-1185">Reference proteome</keyword>
<evidence type="ECO:0000256" key="3">
    <source>
        <dbReference type="ARBA" id="ARBA00022723"/>
    </source>
</evidence>
<name>A0AAN9ELI6_CROPI</name>
<protein>
    <recommendedName>
        <fullName evidence="13">Lysine-specific demethylase JMJ25</fullName>
    </recommendedName>
</protein>
<comment type="caution">
    <text evidence="11">The sequence shown here is derived from an EMBL/GenBank/DDBJ whole genome shotgun (WGS) entry which is preliminary data.</text>
</comment>
<evidence type="ECO:0008006" key="13">
    <source>
        <dbReference type="Google" id="ProtNLM"/>
    </source>
</evidence>
<evidence type="ECO:0000313" key="12">
    <source>
        <dbReference type="Proteomes" id="UP001372338"/>
    </source>
</evidence>
<comment type="caution">
    <text evidence="6">Lacks conserved residue(s) required for the propagation of feature annotation.</text>
</comment>
<keyword evidence="5" id="KW-0862">Zinc</keyword>
<gene>
    <name evidence="11" type="ORF">RIF29_24075</name>
</gene>
<evidence type="ECO:0000259" key="9">
    <source>
        <dbReference type="PROSITE" id="PS51184"/>
    </source>
</evidence>
<dbReference type="GO" id="GO:0031490">
    <property type="term" value="F:chromatin DNA binding"/>
    <property type="evidence" value="ECO:0007669"/>
    <property type="project" value="TreeGrafter"/>
</dbReference>
<feature type="compositionally biased region" description="Basic and acidic residues" evidence="7">
    <location>
        <begin position="110"/>
        <end position="119"/>
    </location>
</feature>
<evidence type="ECO:0000256" key="7">
    <source>
        <dbReference type="SAM" id="MobiDB-lite"/>
    </source>
</evidence>
<dbReference type="Proteomes" id="UP001372338">
    <property type="component" value="Unassembled WGS sequence"/>
</dbReference>
<dbReference type="Pfam" id="PF08879">
    <property type="entry name" value="WRC"/>
    <property type="match status" value="1"/>
</dbReference>
<feature type="compositionally biased region" description="Basic and acidic residues" evidence="7">
    <location>
        <begin position="28"/>
        <end position="43"/>
    </location>
</feature>
<dbReference type="InterPro" id="IPR045109">
    <property type="entry name" value="LSDs-like"/>
</dbReference>
<dbReference type="InterPro" id="IPR014977">
    <property type="entry name" value="WRC_dom"/>
</dbReference>
<sequence>MDSPSDQRCRRSAGPKWRCSSLASPGKKFCEKHLQQQKEQIEKRKIRVNGGEDNNNNSSDIKNKKKRKSRAVKVAGDRSSGSESEASEESELSEKKGGTANRKANKKKKLTDQIKENEESDSEKRLLNVCQVKKGSKTKNGAQDAKQVGLSNKSTEPSLMCHQCQRNDKSGVVFCSSCNRKRYCYECIENWYPGKTREDFQNICPFCWGNCNCKACLREVPVPVLTHRKVNASVKLQRLRYLLCKALPVLRHIHREQSLELEIETKIRGNQLRENDITRTELDKSERMYCDNCSTSIIAFYRSCPNPDCSYDLCLKCCQELREGCQPGGVEAETSHEQFSERARNHGSTRNQIKQDSKRYGWESQLAPANFDIQDDPSSPFPEWNANSNGNIPCPPKQRGGCGTAMLELRRVFKANWVGKLLNNAEELTRDYMPPVIDITEECSLCQANFVEGKINPEVRRAASRVGCNDNFLYCPNVVDISDDEIEHFQRHWMRGEPVVIRNILDKTSGLSWEPMVMWRALRETGSKVKFKEETRSVNAVDCLDWCGVEINIHQFFQGYLEGRMHRTKWPEMLKLKDWPSSTSFEERLPRHGAEFLSALPYRDYTDPKSGLLNFASKLPDGSLKPDLGPKTYIAYGFPEELGRGDSVTKLHCDVSDAVNVLTHTKKVKVKHWQREIIKKLQKEYAEEDSRELFAEALSDVDGSPKSEALNHDQKAENEANKISSSSEMDRCISFAGEETCGQLETQNTEQCEEARNCSSSNRNVIERSPSVEDGVSITSTEGSDHSRTSELENVQYASSLASSNISKTKGRVRIDFLDDNVSGSPELRESKQGPEKDCLEAESGSEDVLGGAVWDIFRRQDVPKLIEYLRKHKNEFRHIGNFPVESVIHPIHDQTLFLNERHKKQLKMEFNVEPWTFEQHLGEAVFIPAGCPHQVRNRQSCIKVALDFVSPENVGECLQLTEEFRVLPKHHRAKEDKLEVKKMTLYAVSNAIREINELMTANETSNE</sequence>
<dbReference type="InterPro" id="IPR001841">
    <property type="entry name" value="Znf_RING"/>
</dbReference>
<evidence type="ECO:0000256" key="1">
    <source>
        <dbReference type="ARBA" id="ARBA00004123"/>
    </source>
</evidence>
<evidence type="ECO:0000313" key="11">
    <source>
        <dbReference type="EMBL" id="KAK7258496.1"/>
    </source>
</evidence>
<evidence type="ECO:0000256" key="2">
    <source>
        <dbReference type="ARBA" id="ARBA00006801"/>
    </source>
</evidence>
<dbReference type="PANTHER" id="PTHR12549:SF33">
    <property type="entry name" value="LYSINE-SPECIFIC DEMETHYLASE JMJ27"/>
    <property type="match status" value="1"/>
</dbReference>
<keyword evidence="4" id="KW-0539">Nucleus</keyword>
<feature type="domain" description="RING-type" evidence="8">
    <location>
        <begin position="161"/>
        <end position="207"/>
    </location>
</feature>
<evidence type="ECO:0000256" key="4">
    <source>
        <dbReference type="ARBA" id="ARBA00023242"/>
    </source>
</evidence>
<evidence type="ECO:0000259" key="8">
    <source>
        <dbReference type="PROSITE" id="PS50089"/>
    </source>
</evidence>
<organism evidence="11 12">
    <name type="scientific">Crotalaria pallida</name>
    <name type="common">Smooth rattlebox</name>
    <name type="synonym">Crotalaria striata</name>
    <dbReference type="NCBI Taxonomy" id="3830"/>
    <lineage>
        <taxon>Eukaryota</taxon>
        <taxon>Viridiplantae</taxon>
        <taxon>Streptophyta</taxon>
        <taxon>Embryophyta</taxon>
        <taxon>Tracheophyta</taxon>
        <taxon>Spermatophyta</taxon>
        <taxon>Magnoliopsida</taxon>
        <taxon>eudicotyledons</taxon>
        <taxon>Gunneridae</taxon>
        <taxon>Pentapetalae</taxon>
        <taxon>rosids</taxon>
        <taxon>fabids</taxon>
        <taxon>Fabales</taxon>
        <taxon>Fabaceae</taxon>
        <taxon>Papilionoideae</taxon>
        <taxon>50 kb inversion clade</taxon>
        <taxon>genistoids sensu lato</taxon>
        <taxon>core genistoids</taxon>
        <taxon>Crotalarieae</taxon>
        <taxon>Crotalaria</taxon>
    </lineage>
</organism>
<dbReference type="PROSITE" id="PS50089">
    <property type="entry name" value="ZF_RING_2"/>
    <property type="match status" value="1"/>
</dbReference>
<feature type="region of interest" description="Disordered" evidence="7">
    <location>
        <begin position="1"/>
        <end position="119"/>
    </location>
</feature>
<feature type="domain" description="JmjC" evidence="9">
    <location>
        <begin position="608"/>
        <end position="966"/>
    </location>
</feature>
<dbReference type="PROSITE" id="PS51184">
    <property type="entry name" value="JMJC"/>
    <property type="match status" value="1"/>
</dbReference>
<dbReference type="GO" id="GO:0003712">
    <property type="term" value="F:transcription coregulator activity"/>
    <property type="evidence" value="ECO:0007669"/>
    <property type="project" value="TreeGrafter"/>
</dbReference>
<comment type="subcellular location">
    <subcellularLocation>
        <location evidence="1">Nucleus</location>
    </subcellularLocation>
</comment>
<dbReference type="SUPFAM" id="SSF51197">
    <property type="entry name" value="Clavaminate synthase-like"/>
    <property type="match status" value="1"/>
</dbReference>
<feature type="region of interest" description="Disordered" evidence="7">
    <location>
        <begin position="748"/>
        <end position="791"/>
    </location>
</feature>
<evidence type="ECO:0000256" key="5">
    <source>
        <dbReference type="PROSITE-ProRule" id="PRU00175"/>
    </source>
</evidence>
<dbReference type="Pfam" id="PF02373">
    <property type="entry name" value="JmjC"/>
    <property type="match status" value="1"/>
</dbReference>
<dbReference type="GO" id="GO:0000118">
    <property type="term" value="C:histone deacetylase complex"/>
    <property type="evidence" value="ECO:0007669"/>
    <property type="project" value="TreeGrafter"/>
</dbReference>